<dbReference type="PRINTS" id="PR00385">
    <property type="entry name" value="P450"/>
</dbReference>
<dbReference type="InterPro" id="IPR001128">
    <property type="entry name" value="Cyt_P450"/>
</dbReference>
<keyword evidence="8" id="KW-0492">Microsome</keyword>
<dbReference type="GO" id="GO:0016705">
    <property type="term" value="F:oxidoreductase activity, acting on paired donors, with incorporation or reduction of molecular oxygen"/>
    <property type="evidence" value="ECO:0007669"/>
    <property type="project" value="InterPro"/>
</dbReference>
<evidence type="ECO:0000313" key="14">
    <source>
        <dbReference type="EMBL" id="KAJ8911323.1"/>
    </source>
</evidence>
<proteinExistence type="inferred from homology"/>
<keyword evidence="12 13" id="KW-0472">Membrane</keyword>
<reference evidence="14 15" key="1">
    <citation type="journal article" date="2023" name="Insect Mol. Biol.">
        <title>Genome sequencing provides insights into the evolution of gene families encoding plant cell wall-degrading enzymes in longhorned beetles.</title>
        <authorList>
            <person name="Shin N.R."/>
            <person name="Okamura Y."/>
            <person name="Kirsch R."/>
            <person name="Pauchet Y."/>
        </authorList>
    </citation>
    <scope>NUCLEOTIDE SEQUENCE [LARGE SCALE GENOMIC DNA]</scope>
    <source>
        <strain evidence="14">EAD_L_NR</strain>
    </source>
</reference>
<evidence type="ECO:0000256" key="3">
    <source>
        <dbReference type="ARBA" id="ARBA00004406"/>
    </source>
</evidence>
<comment type="similarity">
    <text evidence="4">Belongs to the cytochrome P450 family.</text>
</comment>
<dbReference type="SUPFAM" id="SSF48264">
    <property type="entry name" value="Cytochrome P450"/>
    <property type="match status" value="1"/>
</dbReference>
<keyword evidence="11" id="KW-0503">Monooxygenase</keyword>
<name>A0AAV8VAU4_9CUCU</name>
<evidence type="ECO:0000256" key="13">
    <source>
        <dbReference type="SAM" id="Phobius"/>
    </source>
</evidence>
<comment type="subcellular location">
    <subcellularLocation>
        <location evidence="3">Endoplasmic reticulum membrane</location>
        <topology evidence="3">Peripheral membrane protein</topology>
    </subcellularLocation>
    <subcellularLocation>
        <location evidence="2">Microsome membrane</location>
        <topology evidence="2">Peripheral membrane protein</topology>
    </subcellularLocation>
</comment>
<dbReference type="InterPro" id="IPR002401">
    <property type="entry name" value="Cyt_P450_E_grp-I"/>
</dbReference>
<dbReference type="Gene3D" id="1.10.630.10">
    <property type="entry name" value="Cytochrome P450"/>
    <property type="match status" value="1"/>
</dbReference>
<evidence type="ECO:0000256" key="12">
    <source>
        <dbReference type="ARBA" id="ARBA00023136"/>
    </source>
</evidence>
<keyword evidence="7" id="KW-0256">Endoplasmic reticulum</keyword>
<feature type="transmembrane region" description="Helical" evidence="13">
    <location>
        <begin position="16"/>
        <end position="36"/>
    </location>
</feature>
<evidence type="ECO:0000256" key="8">
    <source>
        <dbReference type="ARBA" id="ARBA00022848"/>
    </source>
</evidence>
<gene>
    <name evidence="14" type="ORF">NQ315_017019</name>
</gene>
<dbReference type="AlphaFoldDB" id="A0AAV8VAU4"/>
<evidence type="ECO:0000256" key="9">
    <source>
        <dbReference type="ARBA" id="ARBA00023002"/>
    </source>
</evidence>
<comment type="caution">
    <text evidence="14">The sequence shown here is derived from an EMBL/GenBank/DDBJ whole genome shotgun (WGS) entry which is preliminary data.</text>
</comment>
<dbReference type="EMBL" id="JANEYG010000201">
    <property type="protein sequence ID" value="KAJ8911323.1"/>
    <property type="molecule type" value="Genomic_DNA"/>
</dbReference>
<keyword evidence="5" id="KW-0349">Heme</keyword>
<evidence type="ECO:0000256" key="4">
    <source>
        <dbReference type="ARBA" id="ARBA00010617"/>
    </source>
</evidence>
<keyword evidence="9" id="KW-0560">Oxidoreductase</keyword>
<dbReference type="PANTHER" id="PTHR24292">
    <property type="entry name" value="CYTOCHROME P450"/>
    <property type="match status" value="1"/>
</dbReference>
<dbReference type="PANTHER" id="PTHR24292:SF54">
    <property type="entry name" value="CYP9F3-RELATED"/>
    <property type="match status" value="1"/>
</dbReference>
<keyword evidence="13" id="KW-1133">Transmembrane helix</keyword>
<evidence type="ECO:0000256" key="1">
    <source>
        <dbReference type="ARBA" id="ARBA00001971"/>
    </source>
</evidence>
<evidence type="ECO:0000313" key="15">
    <source>
        <dbReference type="Proteomes" id="UP001159042"/>
    </source>
</evidence>
<dbReference type="GO" id="GO:0005789">
    <property type="term" value="C:endoplasmic reticulum membrane"/>
    <property type="evidence" value="ECO:0007669"/>
    <property type="project" value="UniProtKB-SubCell"/>
</dbReference>
<keyword evidence="6" id="KW-0479">Metal-binding</keyword>
<dbReference type="GO" id="GO:0004497">
    <property type="term" value="F:monooxygenase activity"/>
    <property type="evidence" value="ECO:0007669"/>
    <property type="project" value="UniProtKB-KW"/>
</dbReference>
<protein>
    <recommendedName>
        <fullName evidence="16">Cytochrome P450</fullName>
    </recommendedName>
</protein>
<keyword evidence="13" id="KW-0812">Transmembrane</keyword>
<dbReference type="Pfam" id="PF00067">
    <property type="entry name" value="p450"/>
    <property type="match status" value="1"/>
</dbReference>
<evidence type="ECO:0000256" key="2">
    <source>
        <dbReference type="ARBA" id="ARBA00004174"/>
    </source>
</evidence>
<evidence type="ECO:0000256" key="10">
    <source>
        <dbReference type="ARBA" id="ARBA00023004"/>
    </source>
</evidence>
<accession>A0AAV8VAU4</accession>
<evidence type="ECO:0000256" key="6">
    <source>
        <dbReference type="ARBA" id="ARBA00022723"/>
    </source>
</evidence>
<dbReference type="GO" id="GO:0020037">
    <property type="term" value="F:heme binding"/>
    <property type="evidence" value="ECO:0007669"/>
    <property type="project" value="InterPro"/>
</dbReference>
<evidence type="ECO:0008006" key="16">
    <source>
        <dbReference type="Google" id="ProtNLM"/>
    </source>
</evidence>
<sequence length="499" mass="58493">MDVDKIRFYPYDKQTILNYLYLTIFLGYTLYCYTYWKMKGVPSLNVKFPYLSPIFFLHGIPVVNHSDVRIYYREMKAKGYKYAGVCTSIRSVLIVRDLAMIKDVTAHNLVYFDDVGFHHTDLEGPRTGTICHLNGQNRREMREILHPKVLPRGLERLPQSVLDISAYLIEAMEDCALQKKDIDVKELMACFTADVISYHSYEINCYSYKRSREKFCTCSTDRVNLPRKRLHNVFLGQRNVENSLSKKIYRNTRNKIKCVEAGDYKNLDPFNLTIFLQKWSKDPDSNQDEPLKLFEMVPRLHIFFQLSFDSSATTLRFAIYELCRNPNIQEGVRDEINDVLRRRGGVITWDSLVNMRYLDQVIDETLRLYPPAPNLINRCVHNGYTLKGTDLKISSVYDILIPLFCLHRDPDYFPDPERFDPDRFDRNLKFKVPFFMPFGEGPREITSLQATMIQTKVGLVQILRKFRLSISAKTKLPLELKPQTYMNSKDVLYINVENV</sequence>
<dbReference type="GO" id="GO:0005506">
    <property type="term" value="F:iron ion binding"/>
    <property type="evidence" value="ECO:0007669"/>
    <property type="project" value="InterPro"/>
</dbReference>
<comment type="cofactor">
    <cofactor evidence="1">
        <name>heme</name>
        <dbReference type="ChEBI" id="CHEBI:30413"/>
    </cofactor>
</comment>
<organism evidence="14 15">
    <name type="scientific">Exocentrus adspersus</name>
    <dbReference type="NCBI Taxonomy" id="1586481"/>
    <lineage>
        <taxon>Eukaryota</taxon>
        <taxon>Metazoa</taxon>
        <taxon>Ecdysozoa</taxon>
        <taxon>Arthropoda</taxon>
        <taxon>Hexapoda</taxon>
        <taxon>Insecta</taxon>
        <taxon>Pterygota</taxon>
        <taxon>Neoptera</taxon>
        <taxon>Endopterygota</taxon>
        <taxon>Coleoptera</taxon>
        <taxon>Polyphaga</taxon>
        <taxon>Cucujiformia</taxon>
        <taxon>Chrysomeloidea</taxon>
        <taxon>Cerambycidae</taxon>
        <taxon>Lamiinae</taxon>
        <taxon>Acanthocinini</taxon>
        <taxon>Exocentrus</taxon>
    </lineage>
</organism>
<keyword evidence="15" id="KW-1185">Reference proteome</keyword>
<dbReference type="Proteomes" id="UP001159042">
    <property type="component" value="Unassembled WGS sequence"/>
</dbReference>
<keyword evidence="10" id="KW-0408">Iron</keyword>
<evidence type="ECO:0000256" key="5">
    <source>
        <dbReference type="ARBA" id="ARBA00022617"/>
    </source>
</evidence>
<dbReference type="InterPro" id="IPR036396">
    <property type="entry name" value="Cyt_P450_sf"/>
</dbReference>
<evidence type="ECO:0000256" key="7">
    <source>
        <dbReference type="ARBA" id="ARBA00022824"/>
    </source>
</evidence>
<evidence type="ECO:0000256" key="11">
    <source>
        <dbReference type="ARBA" id="ARBA00023033"/>
    </source>
</evidence>
<dbReference type="PRINTS" id="PR00463">
    <property type="entry name" value="EP450I"/>
</dbReference>
<dbReference type="InterPro" id="IPR050476">
    <property type="entry name" value="Insect_CytP450_Detox"/>
</dbReference>